<dbReference type="STRING" id="1805282.AUJ44_03680"/>
<keyword evidence="6" id="KW-0479">Metal-binding</keyword>
<evidence type="ECO:0000256" key="2">
    <source>
        <dbReference type="ARBA" id="ARBA00007074"/>
    </source>
</evidence>
<dbReference type="Gene3D" id="3.50.40.10">
    <property type="entry name" value="Phenylalanyl-trna Synthetase, Chain B, domain 3"/>
    <property type="match status" value="1"/>
</dbReference>
<keyword evidence="11" id="KW-0460">Magnesium</keyword>
<dbReference type="Pfam" id="PF03484">
    <property type="entry name" value="B5"/>
    <property type="match status" value="1"/>
</dbReference>
<keyword evidence="12" id="KW-0648">Protein biosynthesis</keyword>
<evidence type="ECO:0000256" key="9">
    <source>
        <dbReference type="ARBA" id="ARBA00022807"/>
    </source>
</evidence>
<dbReference type="InterPro" id="IPR005146">
    <property type="entry name" value="B3/B4_tRNA-bd"/>
</dbReference>
<reference evidence="17 18" key="1">
    <citation type="journal article" date="2016" name="Environ. Microbiol.">
        <title>Genomic resolution of a cold subsurface aquifer community provides metabolic insights for novel microbes adapted to high CO concentrations.</title>
        <authorList>
            <person name="Probst A.J."/>
            <person name="Castelle C.J."/>
            <person name="Singh A."/>
            <person name="Brown C.T."/>
            <person name="Anantharaman K."/>
            <person name="Sharon I."/>
            <person name="Hug L.A."/>
            <person name="Burstein D."/>
            <person name="Emerson J.B."/>
            <person name="Thomas B.C."/>
            <person name="Banfield J.F."/>
        </authorList>
    </citation>
    <scope>NUCLEOTIDE SEQUENCE [LARGE SCALE GENOMIC DNA]</scope>
    <source>
        <strain evidence="17">CG1_02_47_685</strain>
    </source>
</reference>
<feature type="domain" description="NlpC/P60" evidence="16">
    <location>
        <begin position="333"/>
        <end position="476"/>
    </location>
</feature>
<evidence type="ECO:0000256" key="6">
    <source>
        <dbReference type="ARBA" id="ARBA00022723"/>
    </source>
</evidence>
<evidence type="ECO:0000256" key="8">
    <source>
        <dbReference type="ARBA" id="ARBA00022801"/>
    </source>
</evidence>
<dbReference type="InterPro" id="IPR038765">
    <property type="entry name" value="Papain-like_cys_pep_sf"/>
</dbReference>
<dbReference type="GO" id="GO:0008234">
    <property type="term" value="F:cysteine-type peptidase activity"/>
    <property type="evidence" value="ECO:0007669"/>
    <property type="project" value="UniProtKB-KW"/>
</dbReference>
<dbReference type="InterPro" id="IPR045060">
    <property type="entry name" value="Phe-tRNA-ligase_IIc_bsu"/>
</dbReference>
<dbReference type="SUPFAM" id="SSF54001">
    <property type="entry name" value="Cysteine proteinases"/>
    <property type="match status" value="1"/>
</dbReference>
<dbReference type="SUPFAM" id="SSF55681">
    <property type="entry name" value="Class II aaRS and biotin synthetases"/>
    <property type="match status" value="1"/>
</dbReference>
<comment type="caution">
    <text evidence="17">The sequence shown here is derived from an EMBL/GenBank/DDBJ whole genome shotgun (WGS) entry which is preliminary data.</text>
</comment>
<dbReference type="GO" id="GO:0005524">
    <property type="term" value="F:ATP binding"/>
    <property type="evidence" value="ECO:0007669"/>
    <property type="project" value="UniProtKB-KW"/>
</dbReference>
<evidence type="ECO:0000259" key="16">
    <source>
        <dbReference type="PROSITE" id="PS51935"/>
    </source>
</evidence>
<dbReference type="Pfam" id="PF17759">
    <property type="entry name" value="tRNA_synthFbeta"/>
    <property type="match status" value="1"/>
</dbReference>
<dbReference type="Pfam" id="PF03483">
    <property type="entry name" value="B3_4"/>
    <property type="match status" value="1"/>
</dbReference>
<dbReference type="InterPro" id="IPR045864">
    <property type="entry name" value="aa-tRNA-synth_II/BPL/LPL"/>
</dbReference>
<keyword evidence="13" id="KW-0030">Aminoacyl-tRNA synthetase</keyword>
<dbReference type="Pfam" id="PF00877">
    <property type="entry name" value="NLPC_P60"/>
    <property type="match status" value="1"/>
</dbReference>
<evidence type="ECO:0000313" key="17">
    <source>
        <dbReference type="EMBL" id="OIO31846.1"/>
    </source>
</evidence>
<dbReference type="EC" id="6.1.1.20" evidence="3"/>
<keyword evidence="5" id="KW-0645">Protease</keyword>
<protein>
    <recommendedName>
        <fullName evidence="3">phenylalanine--tRNA ligase</fullName>
        <ecNumber evidence="3">6.1.1.20</ecNumber>
    </recommendedName>
</protein>
<dbReference type="SMART" id="SM00874">
    <property type="entry name" value="B5"/>
    <property type="match status" value="1"/>
</dbReference>
<evidence type="ECO:0000256" key="5">
    <source>
        <dbReference type="ARBA" id="ARBA00022670"/>
    </source>
</evidence>
<evidence type="ECO:0000256" key="1">
    <source>
        <dbReference type="ARBA" id="ARBA00001946"/>
    </source>
</evidence>
<gene>
    <name evidence="17" type="ORF">AUJ44_03680</name>
</gene>
<name>A0A1J4VBB2_9BACT</name>
<dbReference type="PROSITE" id="PS51935">
    <property type="entry name" value="NLPC_P60"/>
    <property type="match status" value="1"/>
</dbReference>
<dbReference type="InterPro" id="IPR036690">
    <property type="entry name" value="Fdx_antiC-bd_sf"/>
</dbReference>
<sequence length="805" mass="88767">MLVSYRWLAAHFAKELPSAQEVAELLTMHTFEVESVSRNGDDFILDVDVLPNRAHDCLSHRGIAREIGAVTDVPVDHDRATQTLTNKARTTEKKPEIDVADEKLCRRYIGRRIEGVRVGPSPDWLRERLESIGGRSINNIVDITNYVMLELGQPLHAFDADKLDGNAIKIRLARTGEYITTLDGKDIALDESVLVIADDSSPLAIAGIKGGAKAEIDKRTTTIIVESANFSPANIRATARRIGIQTDSSKRFENEVTPELAGEAVELAVAMIVRYAAGPDIALGEVVDVYPRRPGAYKTGFSLARANALLGTDLSRETTQTILKRLGFSYEVIDPIARACELALTFAGTPYKHGASITYDAPRSFDCSSFVAYLFVQGGLSIPRMAVDQYVYGEPVNENNLLPGDVVFSNTGDGKIFYESVSWLAGTKVEKGVDHCGLYLGDGRIVHATAQTGNIVIETLDSSDRFKNITGFRRMTRSGEEERFVVAIPPERLDLRIEEDLIEEIGRIYGYRAITARVPRLNEGGKSTVNPVFFYANKVRNILVDRGFSEVYTYSFKDAGDVELVNPIASDKAYLRKDILSAMRETLESNDHRGDLLGSDDLKVFEIGAVFHGGAEYVSLCIGRMIRASYRGTDKKEIAKNQKRVLADTIAVLSDELGIFIKPTAEAFEKNGAIVEINFEKLVKELPVPNAYGDVLATGTSIGQFAPLSPYPFITRDIAVFVSPDIRADAVAKLIREHAGKLLAGEPRIFDTYEKKDTDGVVERISYAFRMVFQSREKTLTDVEVNVIMGGIVNAIESNDGWVVR</sequence>
<dbReference type="InterPro" id="IPR005121">
    <property type="entry name" value="Fdx_antiC-bd"/>
</dbReference>
<dbReference type="InterPro" id="IPR000064">
    <property type="entry name" value="NLP_P60_dom"/>
</dbReference>
<dbReference type="InterPro" id="IPR020825">
    <property type="entry name" value="Phe-tRNA_synthase-like_B3/B4"/>
</dbReference>
<comment type="similarity">
    <text evidence="2">Belongs to the peptidase C40 family.</text>
</comment>
<evidence type="ECO:0000313" key="18">
    <source>
        <dbReference type="Proteomes" id="UP000183206"/>
    </source>
</evidence>
<organism evidence="17 18">
    <name type="scientific">Candidatus Nomurabacteria bacterium CG1_02_47_685</name>
    <dbReference type="NCBI Taxonomy" id="1805282"/>
    <lineage>
        <taxon>Bacteria</taxon>
        <taxon>Candidatus Nomuraibacteriota</taxon>
    </lineage>
</organism>
<dbReference type="PROSITE" id="PS51483">
    <property type="entry name" value="B5"/>
    <property type="match status" value="1"/>
</dbReference>
<dbReference type="Gene3D" id="3.30.930.10">
    <property type="entry name" value="Bira Bifunctional Protein, Domain 2"/>
    <property type="match status" value="1"/>
</dbReference>
<evidence type="ECO:0000259" key="14">
    <source>
        <dbReference type="PROSITE" id="PS51447"/>
    </source>
</evidence>
<dbReference type="SUPFAM" id="SSF54991">
    <property type="entry name" value="Anticodon-binding domain of PheRS"/>
    <property type="match status" value="1"/>
</dbReference>
<dbReference type="PROSITE" id="PS51447">
    <property type="entry name" value="FDX_ACB"/>
    <property type="match status" value="1"/>
</dbReference>
<accession>A0A1J4VBB2</accession>
<dbReference type="PANTHER" id="PTHR10947:SF0">
    <property type="entry name" value="PHENYLALANINE--TRNA LIGASE BETA SUBUNIT"/>
    <property type="match status" value="1"/>
</dbReference>
<comment type="cofactor">
    <cofactor evidence="1">
        <name>Mg(2+)</name>
        <dbReference type="ChEBI" id="CHEBI:18420"/>
    </cofactor>
</comment>
<dbReference type="Gene3D" id="3.30.56.10">
    <property type="match status" value="1"/>
</dbReference>
<dbReference type="Proteomes" id="UP000183206">
    <property type="component" value="Unassembled WGS sequence"/>
</dbReference>
<dbReference type="Pfam" id="PF03147">
    <property type="entry name" value="FDX-ACB"/>
    <property type="match status" value="1"/>
</dbReference>
<dbReference type="InterPro" id="IPR009061">
    <property type="entry name" value="DNA-bd_dom_put_sf"/>
</dbReference>
<evidence type="ECO:0000256" key="3">
    <source>
        <dbReference type="ARBA" id="ARBA00012814"/>
    </source>
</evidence>
<evidence type="ECO:0000256" key="13">
    <source>
        <dbReference type="ARBA" id="ARBA00023146"/>
    </source>
</evidence>
<evidence type="ECO:0000256" key="4">
    <source>
        <dbReference type="ARBA" id="ARBA00022598"/>
    </source>
</evidence>
<dbReference type="EMBL" id="MNVO01000055">
    <property type="protein sequence ID" value="OIO31846.1"/>
    <property type="molecule type" value="Genomic_DNA"/>
</dbReference>
<keyword evidence="4" id="KW-0436">Ligase</keyword>
<evidence type="ECO:0000256" key="7">
    <source>
        <dbReference type="ARBA" id="ARBA00022741"/>
    </source>
</evidence>
<dbReference type="GO" id="GO:0006508">
    <property type="term" value="P:proteolysis"/>
    <property type="evidence" value="ECO:0007669"/>
    <property type="project" value="UniProtKB-KW"/>
</dbReference>
<dbReference type="SMART" id="SM00896">
    <property type="entry name" value="FDX-ACB"/>
    <property type="match status" value="1"/>
</dbReference>
<evidence type="ECO:0000259" key="15">
    <source>
        <dbReference type="PROSITE" id="PS51483"/>
    </source>
</evidence>
<keyword evidence="10" id="KW-0067">ATP-binding</keyword>
<proteinExistence type="inferred from homology"/>
<dbReference type="InterPro" id="IPR005147">
    <property type="entry name" value="tRNA_synthase_B5-dom"/>
</dbReference>
<dbReference type="AlphaFoldDB" id="A0A1J4VBB2"/>
<dbReference type="GO" id="GO:0000287">
    <property type="term" value="F:magnesium ion binding"/>
    <property type="evidence" value="ECO:0007669"/>
    <property type="project" value="InterPro"/>
</dbReference>
<dbReference type="PANTHER" id="PTHR10947">
    <property type="entry name" value="PHENYLALANYL-TRNA SYNTHETASE BETA CHAIN AND LEUCINE-RICH REPEAT-CONTAINING PROTEIN 47"/>
    <property type="match status" value="1"/>
</dbReference>
<dbReference type="GO" id="GO:0006432">
    <property type="term" value="P:phenylalanyl-tRNA aminoacylation"/>
    <property type="evidence" value="ECO:0007669"/>
    <property type="project" value="InterPro"/>
</dbReference>
<dbReference type="Gene3D" id="3.30.70.380">
    <property type="entry name" value="Ferrodoxin-fold anticodon-binding domain"/>
    <property type="match status" value="1"/>
</dbReference>
<dbReference type="SUPFAM" id="SSF56037">
    <property type="entry name" value="PheT/TilS domain"/>
    <property type="match status" value="1"/>
</dbReference>
<dbReference type="GO" id="GO:0009328">
    <property type="term" value="C:phenylalanine-tRNA ligase complex"/>
    <property type="evidence" value="ECO:0007669"/>
    <property type="project" value="TreeGrafter"/>
</dbReference>
<evidence type="ECO:0000256" key="11">
    <source>
        <dbReference type="ARBA" id="ARBA00022842"/>
    </source>
</evidence>
<evidence type="ECO:0000256" key="10">
    <source>
        <dbReference type="ARBA" id="ARBA00022840"/>
    </source>
</evidence>
<dbReference type="SUPFAM" id="SSF46955">
    <property type="entry name" value="Putative DNA-binding domain"/>
    <property type="match status" value="2"/>
</dbReference>
<feature type="domain" description="FDX-ACB" evidence="14">
    <location>
        <begin position="709"/>
        <end position="805"/>
    </location>
</feature>
<dbReference type="InterPro" id="IPR041616">
    <property type="entry name" value="PheRS_beta_core"/>
</dbReference>
<dbReference type="GO" id="GO:0003723">
    <property type="term" value="F:RNA binding"/>
    <property type="evidence" value="ECO:0007669"/>
    <property type="project" value="InterPro"/>
</dbReference>
<evidence type="ECO:0000256" key="12">
    <source>
        <dbReference type="ARBA" id="ARBA00022917"/>
    </source>
</evidence>
<keyword evidence="9" id="KW-0788">Thiol protease</keyword>
<dbReference type="GO" id="GO:0004826">
    <property type="term" value="F:phenylalanine-tRNA ligase activity"/>
    <property type="evidence" value="ECO:0007669"/>
    <property type="project" value="UniProtKB-EC"/>
</dbReference>
<dbReference type="SMART" id="SM00873">
    <property type="entry name" value="B3_4"/>
    <property type="match status" value="1"/>
</dbReference>
<feature type="domain" description="B5" evidence="15">
    <location>
        <begin position="294"/>
        <end position="516"/>
    </location>
</feature>
<keyword evidence="7" id="KW-0547">Nucleotide-binding</keyword>
<dbReference type="Gene3D" id="3.90.1720.10">
    <property type="entry name" value="endopeptidase domain like (from Nostoc punctiforme)"/>
    <property type="match status" value="1"/>
</dbReference>
<keyword evidence="8" id="KW-0378">Hydrolase</keyword>